<dbReference type="AlphaFoldDB" id="A0A0S4JAL8"/>
<keyword evidence="3 6" id="KW-1133">Transmembrane helix</keyword>
<comment type="subcellular location">
    <subcellularLocation>
        <location evidence="1">Membrane</location>
        <topology evidence="1">Multi-pass membrane protein</topology>
    </subcellularLocation>
</comment>
<evidence type="ECO:0000256" key="1">
    <source>
        <dbReference type="ARBA" id="ARBA00004141"/>
    </source>
</evidence>
<feature type="compositionally biased region" description="Basic and acidic residues" evidence="5">
    <location>
        <begin position="1"/>
        <end position="14"/>
    </location>
</feature>
<feature type="transmembrane region" description="Helical" evidence="6">
    <location>
        <begin position="252"/>
        <end position="275"/>
    </location>
</feature>
<name>A0A0S4JAL8_BODSA</name>
<feature type="transmembrane region" description="Helical" evidence="6">
    <location>
        <begin position="187"/>
        <end position="208"/>
    </location>
</feature>
<dbReference type="PANTHER" id="PTHR22950">
    <property type="entry name" value="AMINO ACID TRANSPORTER"/>
    <property type="match status" value="1"/>
</dbReference>
<keyword evidence="4 6" id="KW-0472">Membrane</keyword>
<feature type="compositionally biased region" description="Acidic residues" evidence="5">
    <location>
        <begin position="52"/>
        <end position="62"/>
    </location>
</feature>
<feature type="domain" description="Amino acid transporter transmembrane" evidence="7">
    <location>
        <begin position="66"/>
        <end position="126"/>
    </location>
</feature>
<evidence type="ECO:0000259" key="7">
    <source>
        <dbReference type="Pfam" id="PF01490"/>
    </source>
</evidence>
<feature type="transmembrane region" description="Helical" evidence="6">
    <location>
        <begin position="534"/>
        <end position="555"/>
    </location>
</feature>
<dbReference type="Proteomes" id="UP000051952">
    <property type="component" value="Unassembled WGS sequence"/>
</dbReference>
<dbReference type="OMA" id="HATTMES"/>
<feature type="domain" description="Amino acid transporter transmembrane" evidence="7">
    <location>
        <begin position="184"/>
        <end position="548"/>
    </location>
</feature>
<dbReference type="GO" id="GO:0015179">
    <property type="term" value="F:L-amino acid transmembrane transporter activity"/>
    <property type="evidence" value="ECO:0007669"/>
    <property type="project" value="TreeGrafter"/>
</dbReference>
<sequence length="556" mass="61952">MEDDDRLGAGEKWVHAPTTPGQNAVARHSSSGGIRVNSMGTPRRYGSLAAPEPDDADPDDGGQNETGTVFGTTFNTITNVIGGGVLALPDAMYQSSIGVGVILCVFSSIASTFAVYVLVHACEYYERFSMMDVWSHALYPPAPTDVVMAAVYRKEDNIINNREEPELDAFFESEERKARWRVWMSDFMIVLIFLYNFGCLVLYGVVIGDSLPPVVQNFFHGSGIWIDKGTWLIVGGVAFFALTCVRKMSELMWSSILGFVTILYVIILVAVRYFTFKANPEDMPTFNQDVTEVKYFEFGEGVATSMTAFALAYCYHYNVPYYYKELKERTPEKYLKTSIFSQPVTFVSYVATGVLGYLTFGAAVDNAHSGGNIVHNYADDDVAVNIGRFGLFFHFVCVYPILAVSCRRGLHHVVEQHILRPMRKDQRRKAERVQGMTPQSAFQSVRVSVLETPLINEDPKLFVIIIEAFSIVSLSIICAWVAPGIKIVVNITGSLFGLFLMLIAPGLIGVKMFKARARNIEGIYNPASEMRKYWFSWALVVSGVIFTVVSFYTIVA</sequence>
<feature type="transmembrane region" description="Helical" evidence="6">
    <location>
        <begin position="97"/>
        <end position="119"/>
    </location>
</feature>
<evidence type="ECO:0000256" key="5">
    <source>
        <dbReference type="SAM" id="MobiDB-lite"/>
    </source>
</evidence>
<reference evidence="9" key="1">
    <citation type="submission" date="2015-09" db="EMBL/GenBank/DDBJ databases">
        <authorList>
            <consortium name="Pathogen Informatics"/>
        </authorList>
    </citation>
    <scope>NUCLEOTIDE SEQUENCE [LARGE SCALE GENOMIC DNA]</scope>
    <source>
        <strain evidence="9">Lake Konstanz</strain>
    </source>
</reference>
<evidence type="ECO:0000256" key="4">
    <source>
        <dbReference type="ARBA" id="ARBA00023136"/>
    </source>
</evidence>
<dbReference type="PANTHER" id="PTHR22950:SF682">
    <property type="entry name" value="TRANSMEMBRANE AMINO ACID TRANSPORTER FAMILY PROTEIN"/>
    <property type="match status" value="1"/>
</dbReference>
<evidence type="ECO:0000256" key="2">
    <source>
        <dbReference type="ARBA" id="ARBA00022692"/>
    </source>
</evidence>
<dbReference type="GO" id="GO:0016020">
    <property type="term" value="C:membrane"/>
    <property type="evidence" value="ECO:0007669"/>
    <property type="project" value="UniProtKB-SubCell"/>
</dbReference>
<gene>
    <name evidence="8" type="ORF">BSAL_00640</name>
</gene>
<feature type="transmembrane region" description="Helical" evidence="6">
    <location>
        <begin position="295"/>
        <end position="318"/>
    </location>
</feature>
<dbReference type="OrthoDB" id="438545at2759"/>
<feature type="transmembrane region" description="Helical" evidence="6">
    <location>
        <begin position="382"/>
        <end position="402"/>
    </location>
</feature>
<evidence type="ECO:0000256" key="6">
    <source>
        <dbReference type="SAM" id="Phobius"/>
    </source>
</evidence>
<proteinExistence type="predicted"/>
<dbReference type="EMBL" id="CYKH01001251">
    <property type="protein sequence ID" value="CUG86176.1"/>
    <property type="molecule type" value="Genomic_DNA"/>
</dbReference>
<keyword evidence="2 6" id="KW-0812">Transmembrane</keyword>
<organism evidence="8 9">
    <name type="scientific">Bodo saltans</name>
    <name type="common">Flagellated protozoan</name>
    <dbReference type="NCBI Taxonomy" id="75058"/>
    <lineage>
        <taxon>Eukaryota</taxon>
        <taxon>Discoba</taxon>
        <taxon>Euglenozoa</taxon>
        <taxon>Kinetoplastea</taxon>
        <taxon>Metakinetoplastina</taxon>
        <taxon>Eubodonida</taxon>
        <taxon>Bodonidae</taxon>
        <taxon>Bodo</taxon>
    </lineage>
</organism>
<feature type="region of interest" description="Disordered" evidence="5">
    <location>
        <begin position="1"/>
        <end position="69"/>
    </location>
</feature>
<evidence type="ECO:0000313" key="8">
    <source>
        <dbReference type="EMBL" id="CUG86176.1"/>
    </source>
</evidence>
<feature type="transmembrane region" description="Helical" evidence="6">
    <location>
        <begin position="488"/>
        <end position="513"/>
    </location>
</feature>
<dbReference type="VEuPathDB" id="TriTrypDB:BSAL_00640"/>
<evidence type="ECO:0000256" key="3">
    <source>
        <dbReference type="ARBA" id="ARBA00022989"/>
    </source>
</evidence>
<keyword evidence="9" id="KW-1185">Reference proteome</keyword>
<feature type="transmembrane region" description="Helical" evidence="6">
    <location>
        <begin position="461"/>
        <end position="482"/>
    </location>
</feature>
<dbReference type="Pfam" id="PF01490">
    <property type="entry name" value="Aa_trans"/>
    <property type="match status" value="2"/>
</dbReference>
<protein>
    <submittedName>
        <fullName evidence="8">Amino acid transporter, putative</fullName>
    </submittedName>
</protein>
<feature type="transmembrane region" description="Helical" evidence="6">
    <location>
        <begin position="228"/>
        <end position="245"/>
    </location>
</feature>
<dbReference type="InterPro" id="IPR013057">
    <property type="entry name" value="AA_transpt_TM"/>
</dbReference>
<feature type="transmembrane region" description="Helical" evidence="6">
    <location>
        <begin position="339"/>
        <end position="362"/>
    </location>
</feature>
<evidence type="ECO:0000313" key="9">
    <source>
        <dbReference type="Proteomes" id="UP000051952"/>
    </source>
</evidence>
<accession>A0A0S4JAL8</accession>